<keyword evidence="12" id="KW-0112">Calmodulin-binding</keyword>
<comment type="cofactor">
    <cofactor evidence="1">
        <name>FMN</name>
        <dbReference type="ChEBI" id="CHEBI:58210"/>
    </cofactor>
</comment>
<dbReference type="Proteomes" id="UP001152795">
    <property type="component" value="Unassembled WGS sequence"/>
</dbReference>
<dbReference type="GO" id="GO:0004517">
    <property type="term" value="F:nitric-oxide synthase activity"/>
    <property type="evidence" value="ECO:0007669"/>
    <property type="project" value="UniProtKB-EC"/>
</dbReference>
<dbReference type="EC" id="1.14.13.39" evidence="5"/>
<dbReference type="GO" id="GO:0006809">
    <property type="term" value="P:nitric oxide biosynthetic process"/>
    <property type="evidence" value="ECO:0007669"/>
    <property type="project" value="InterPro"/>
</dbReference>
<sequence length="595" mass="67658">TGSLGSKLQTHFTSKSLTYHILMPKEVAKKDAVDSLRQYYASLKKEDTPAHSTRVQQVLKEIEDRGTYEMDAKELVFGVKLAWRNAPRCVGRIQWNKIQVFDCRDVFNAQQMFEAICKHIKYGTNKGNQRPGEGLPGVDGQFIKYAGYKQEDGSIIGDPASVEFTEICVGLGWQPKNGRFDVLPLVLQANGEEPEVFEIPEDLILEVNITHPEYKWFGDLDLKWYAIPAVSSLMLNCGGVEFTACPFNGWYMVTEIGARNLGDTYRYNMLPTIAEKMELNTSSNASLWKDRALVELNLAVLYSFKLANVTIADHHSTTESFMKHVSNEERARGCCPADWVWIVPPMSGSTTPVFHLEMLNYNLKPSYDYQEDPWKVYQFTTTKRPKKIIICKQVLLAVKFSAKLMGQAMAKRQKVTVLYATETGKSEHYANLLKELFSYAFNPRVFSMEDYDFSDMEYEELLLVVTSTFGNGDPPENGENFAHDLYELRHPPTSSSSEVQTKFKRTMSTLLMEMNKDGTPKSNNANDDSQPLANLRYHSLQYSVFGLGSNAYPNFCAFARSLDKLLLELGGEAILPFVRKSRLRTGLKMYSRYLR</sequence>
<reference evidence="15" key="1">
    <citation type="submission" date="2020-04" db="EMBL/GenBank/DDBJ databases">
        <authorList>
            <person name="Alioto T."/>
            <person name="Alioto T."/>
            <person name="Gomez Garrido J."/>
        </authorList>
    </citation>
    <scope>NUCLEOTIDE SEQUENCE</scope>
    <source>
        <strain evidence="15">A484AB</strain>
    </source>
</reference>
<dbReference type="Gene3D" id="3.90.440.10">
    <property type="entry name" value="Nitric Oxide Synthase,Heme Domain,Chain A domain 2"/>
    <property type="match status" value="1"/>
</dbReference>
<dbReference type="InterPro" id="IPR044944">
    <property type="entry name" value="NOS_dom_3"/>
</dbReference>
<accession>A0A6S7H588</accession>
<dbReference type="InterPro" id="IPR050607">
    <property type="entry name" value="NOS"/>
</dbReference>
<evidence type="ECO:0000256" key="9">
    <source>
        <dbReference type="ARBA" id="ARBA00022723"/>
    </source>
</evidence>
<proteinExistence type="inferred from homology"/>
<keyword evidence="8" id="KW-0288">FMN</keyword>
<keyword evidence="9" id="KW-0479">Metal-binding</keyword>
<evidence type="ECO:0000256" key="11">
    <source>
        <dbReference type="ARBA" id="ARBA00022857"/>
    </source>
</evidence>
<evidence type="ECO:0000256" key="1">
    <source>
        <dbReference type="ARBA" id="ARBA00001917"/>
    </source>
</evidence>
<evidence type="ECO:0000256" key="3">
    <source>
        <dbReference type="ARBA" id="ARBA00001974"/>
    </source>
</evidence>
<dbReference type="GO" id="GO:0005516">
    <property type="term" value="F:calmodulin binding"/>
    <property type="evidence" value="ECO:0007669"/>
    <property type="project" value="UniProtKB-KW"/>
</dbReference>
<dbReference type="InterPro" id="IPR001094">
    <property type="entry name" value="Flavdoxin-like"/>
</dbReference>
<keyword evidence="16" id="KW-1185">Reference proteome</keyword>
<dbReference type="OrthoDB" id="5975341at2759"/>
<keyword evidence="6" id="KW-0349">Heme</keyword>
<dbReference type="SUPFAM" id="SSF56512">
    <property type="entry name" value="Nitric oxide (NO) synthase oxygenase domain"/>
    <property type="match status" value="1"/>
</dbReference>
<evidence type="ECO:0000256" key="7">
    <source>
        <dbReference type="ARBA" id="ARBA00022630"/>
    </source>
</evidence>
<dbReference type="SUPFAM" id="SSF52218">
    <property type="entry name" value="Flavoproteins"/>
    <property type="match status" value="1"/>
</dbReference>
<dbReference type="Gene3D" id="3.90.1230.10">
    <property type="entry name" value="Nitric Oxide Synthase, Chain A, domain 3"/>
    <property type="match status" value="1"/>
</dbReference>
<evidence type="ECO:0000313" key="15">
    <source>
        <dbReference type="EMBL" id="CAB3997899.1"/>
    </source>
</evidence>
<comment type="cofactor">
    <cofactor evidence="3">
        <name>FAD</name>
        <dbReference type="ChEBI" id="CHEBI:57692"/>
    </cofactor>
</comment>
<keyword evidence="7" id="KW-0285">Flavoprotein</keyword>
<feature type="non-terminal residue" evidence="15">
    <location>
        <position position="595"/>
    </location>
</feature>
<keyword evidence="11" id="KW-0521">NADP</keyword>
<dbReference type="InterPro" id="IPR036119">
    <property type="entry name" value="NOS_N_sf"/>
</dbReference>
<dbReference type="EMBL" id="CACRXK020003220">
    <property type="protein sequence ID" value="CAB3997899.1"/>
    <property type="molecule type" value="Genomic_DNA"/>
</dbReference>
<dbReference type="FunFam" id="3.90.440.10:FF:000001">
    <property type="entry name" value="Endothelial nitric oxide synthase"/>
    <property type="match status" value="1"/>
</dbReference>
<dbReference type="GO" id="GO:0010181">
    <property type="term" value="F:FMN binding"/>
    <property type="evidence" value="ECO:0007669"/>
    <property type="project" value="InterPro"/>
</dbReference>
<dbReference type="PANTHER" id="PTHR43410:SF1">
    <property type="entry name" value="NITRIC OXIDE SYNTHASE"/>
    <property type="match status" value="1"/>
</dbReference>
<protein>
    <recommendedName>
        <fullName evidence="5">nitric-oxide synthase (NADPH)</fullName>
        <ecNumber evidence="5">1.14.13.39</ecNumber>
    </recommendedName>
</protein>
<evidence type="ECO:0000256" key="4">
    <source>
        <dbReference type="ARBA" id="ARBA00006267"/>
    </source>
</evidence>
<evidence type="ECO:0000256" key="8">
    <source>
        <dbReference type="ARBA" id="ARBA00022643"/>
    </source>
</evidence>
<dbReference type="PRINTS" id="PR00369">
    <property type="entry name" value="FLAVODOXIN"/>
</dbReference>
<dbReference type="Pfam" id="PF02898">
    <property type="entry name" value="NO_synthase"/>
    <property type="match status" value="1"/>
</dbReference>
<keyword evidence="14" id="KW-0408">Iron</keyword>
<dbReference type="GO" id="GO:0046872">
    <property type="term" value="F:metal ion binding"/>
    <property type="evidence" value="ECO:0007669"/>
    <property type="project" value="UniProtKB-KW"/>
</dbReference>
<gene>
    <name evidence="15" type="ORF">PACLA_8A017067</name>
</gene>
<keyword evidence="10" id="KW-0274">FAD</keyword>
<evidence type="ECO:0000256" key="2">
    <source>
        <dbReference type="ARBA" id="ARBA00001970"/>
    </source>
</evidence>
<dbReference type="InterPro" id="IPR044943">
    <property type="entry name" value="NOS_dom_1"/>
</dbReference>
<dbReference type="Gene3D" id="3.40.50.360">
    <property type="match status" value="1"/>
</dbReference>
<dbReference type="AlphaFoldDB" id="A0A6S7H588"/>
<evidence type="ECO:0000256" key="12">
    <source>
        <dbReference type="ARBA" id="ARBA00022860"/>
    </source>
</evidence>
<dbReference type="InterPro" id="IPR004030">
    <property type="entry name" value="NOS_N"/>
</dbReference>
<dbReference type="InterPro" id="IPR044940">
    <property type="entry name" value="NOS_dom_2"/>
</dbReference>
<dbReference type="Pfam" id="PF00258">
    <property type="entry name" value="Flavodoxin_1"/>
    <property type="match status" value="1"/>
</dbReference>
<comment type="cofactor">
    <cofactor evidence="2">
        <name>heme b</name>
        <dbReference type="ChEBI" id="CHEBI:60344"/>
    </cofactor>
</comment>
<evidence type="ECO:0000256" key="13">
    <source>
        <dbReference type="ARBA" id="ARBA00023002"/>
    </source>
</evidence>
<dbReference type="PROSITE" id="PS60001">
    <property type="entry name" value="NOS"/>
    <property type="match status" value="1"/>
</dbReference>
<dbReference type="Gene3D" id="3.90.340.10">
    <property type="entry name" value="Nitric Oxide Synthase, Chain A, domain 1"/>
    <property type="match status" value="1"/>
</dbReference>
<evidence type="ECO:0000313" key="16">
    <source>
        <dbReference type="Proteomes" id="UP001152795"/>
    </source>
</evidence>
<dbReference type="InterPro" id="IPR008254">
    <property type="entry name" value="Flavodoxin/NO_synth"/>
</dbReference>
<comment type="caution">
    <text evidence="15">The sequence shown here is derived from an EMBL/GenBank/DDBJ whole genome shotgun (WGS) entry which is preliminary data.</text>
</comment>
<dbReference type="InterPro" id="IPR029039">
    <property type="entry name" value="Flavoprotein-like_sf"/>
</dbReference>
<comment type="similarity">
    <text evidence="4">Belongs to the NOS family.</text>
</comment>
<name>A0A6S7H588_PARCT</name>
<keyword evidence="13" id="KW-0560">Oxidoreductase</keyword>
<organism evidence="15 16">
    <name type="scientific">Paramuricea clavata</name>
    <name type="common">Red gorgonian</name>
    <name type="synonym">Violescent sea-whip</name>
    <dbReference type="NCBI Taxonomy" id="317549"/>
    <lineage>
        <taxon>Eukaryota</taxon>
        <taxon>Metazoa</taxon>
        <taxon>Cnidaria</taxon>
        <taxon>Anthozoa</taxon>
        <taxon>Octocorallia</taxon>
        <taxon>Malacalcyonacea</taxon>
        <taxon>Plexauridae</taxon>
        <taxon>Paramuricea</taxon>
    </lineage>
</organism>
<evidence type="ECO:0000256" key="6">
    <source>
        <dbReference type="ARBA" id="ARBA00022617"/>
    </source>
</evidence>
<evidence type="ECO:0000256" key="14">
    <source>
        <dbReference type="ARBA" id="ARBA00023004"/>
    </source>
</evidence>
<evidence type="ECO:0000256" key="10">
    <source>
        <dbReference type="ARBA" id="ARBA00022827"/>
    </source>
</evidence>
<dbReference type="PANTHER" id="PTHR43410">
    <property type="entry name" value="NITRIC OXIDE SYNTHASE OXYGENASE"/>
    <property type="match status" value="1"/>
</dbReference>
<evidence type="ECO:0000256" key="5">
    <source>
        <dbReference type="ARBA" id="ARBA00012989"/>
    </source>
</evidence>
<dbReference type="PROSITE" id="PS50902">
    <property type="entry name" value="FLAVODOXIN_LIKE"/>
    <property type="match status" value="1"/>
</dbReference>